<dbReference type="InterPro" id="IPR052895">
    <property type="entry name" value="HetReg/Transcr_Mod"/>
</dbReference>
<feature type="transmembrane region" description="Helical" evidence="1">
    <location>
        <begin position="78"/>
        <end position="99"/>
    </location>
</feature>
<reference evidence="2 4" key="1">
    <citation type="journal article" date="2020" name="Stud. Mycol.">
        <title>101 Dothideomycetes genomes: a test case for predicting lifestyles and emergence of pathogens.</title>
        <authorList>
            <person name="Haridas S."/>
            <person name="Albert R."/>
            <person name="Binder M."/>
            <person name="Bloem J."/>
            <person name="Labutti K."/>
            <person name="Salamov A."/>
            <person name="Andreopoulos B."/>
            <person name="Baker S."/>
            <person name="Barry K."/>
            <person name="Bills G."/>
            <person name="Bluhm B."/>
            <person name="Cannon C."/>
            <person name="Castanera R."/>
            <person name="Culley D."/>
            <person name="Daum C."/>
            <person name="Ezra D."/>
            <person name="Gonzalez J."/>
            <person name="Henrissat B."/>
            <person name="Kuo A."/>
            <person name="Liang C."/>
            <person name="Lipzen A."/>
            <person name="Lutzoni F."/>
            <person name="Magnuson J."/>
            <person name="Mondo S."/>
            <person name="Nolan M."/>
            <person name="Ohm R."/>
            <person name="Pangilinan J."/>
            <person name="Park H.-J."/>
            <person name="Ramirez L."/>
            <person name="Alfaro M."/>
            <person name="Sun H."/>
            <person name="Tritt A."/>
            <person name="Yoshinaga Y."/>
            <person name="Zwiers L.-H."/>
            <person name="Turgeon B."/>
            <person name="Goodwin S."/>
            <person name="Spatafora J."/>
            <person name="Crous P."/>
            <person name="Grigoriev I."/>
        </authorList>
    </citation>
    <scope>NUCLEOTIDE SEQUENCE</scope>
    <source>
        <strain evidence="2 4">CBS 304.34</strain>
    </source>
</reference>
<dbReference type="AlphaFoldDB" id="A0A6A6Z0V8"/>
<proteinExistence type="predicted"/>
<accession>A0A6A6Z0V8</accession>
<protein>
    <submittedName>
        <fullName evidence="2 4">Uncharacterized protein</fullName>
    </submittedName>
</protein>
<dbReference type="Proteomes" id="UP000504636">
    <property type="component" value="Unplaced"/>
</dbReference>
<dbReference type="PROSITE" id="PS51257">
    <property type="entry name" value="PROKAR_LIPOPROTEIN"/>
    <property type="match status" value="1"/>
</dbReference>
<gene>
    <name evidence="2 4" type="ORF">BDZ99DRAFT_473012</name>
</gene>
<keyword evidence="1" id="KW-0812">Transmembrane</keyword>
<dbReference type="GeneID" id="54462699"/>
<dbReference type="PANTHER" id="PTHR24148:SF73">
    <property type="entry name" value="HET DOMAIN PROTEIN (AFU_ORTHOLOGUE AFUA_8G01020)"/>
    <property type="match status" value="1"/>
</dbReference>
<evidence type="ECO:0000313" key="2">
    <source>
        <dbReference type="EMBL" id="KAF2813857.1"/>
    </source>
</evidence>
<evidence type="ECO:0000256" key="1">
    <source>
        <dbReference type="SAM" id="Phobius"/>
    </source>
</evidence>
<dbReference type="EMBL" id="MU003695">
    <property type="protein sequence ID" value="KAF2813857.1"/>
    <property type="molecule type" value="Genomic_DNA"/>
</dbReference>
<dbReference type="PANTHER" id="PTHR24148">
    <property type="entry name" value="ANKYRIN REPEAT DOMAIN-CONTAINING PROTEIN 39 HOMOLOG-RELATED"/>
    <property type="match status" value="1"/>
</dbReference>
<name>A0A6A6Z0V8_9PEZI</name>
<organism evidence="2">
    <name type="scientific">Mytilinidion resinicola</name>
    <dbReference type="NCBI Taxonomy" id="574789"/>
    <lineage>
        <taxon>Eukaryota</taxon>
        <taxon>Fungi</taxon>
        <taxon>Dikarya</taxon>
        <taxon>Ascomycota</taxon>
        <taxon>Pezizomycotina</taxon>
        <taxon>Dothideomycetes</taxon>
        <taxon>Pleosporomycetidae</taxon>
        <taxon>Mytilinidiales</taxon>
        <taxon>Mytilinidiaceae</taxon>
        <taxon>Mytilinidion</taxon>
    </lineage>
</organism>
<reference evidence="4" key="3">
    <citation type="submission" date="2025-04" db="UniProtKB">
        <authorList>
            <consortium name="RefSeq"/>
        </authorList>
    </citation>
    <scope>IDENTIFICATION</scope>
    <source>
        <strain evidence="4">CBS 304.34</strain>
    </source>
</reference>
<keyword evidence="3" id="KW-1185">Reference proteome</keyword>
<keyword evidence="1" id="KW-1133">Transmembrane helix</keyword>
<dbReference type="RefSeq" id="XP_033580821.1">
    <property type="nucleotide sequence ID" value="XM_033721806.1"/>
</dbReference>
<keyword evidence="1" id="KW-0472">Membrane</keyword>
<reference evidence="4" key="2">
    <citation type="submission" date="2020-04" db="EMBL/GenBank/DDBJ databases">
        <authorList>
            <consortium name="NCBI Genome Project"/>
        </authorList>
    </citation>
    <scope>NUCLEOTIDE SEQUENCE</scope>
    <source>
        <strain evidence="4">CBS 304.34</strain>
    </source>
</reference>
<evidence type="ECO:0000313" key="3">
    <source>
        <dbReference type="Proteomes" id="UP000504636"/>
    </source>
</evidence>
<sequence length="477" mass="52977">MRLGIGTSEKQEVVPTSVIDAAATATSSAVACAVACASGSIPACSKACDAAVGAAGSVNNLIANLESNVLYTKLDCGFGVPFAISLIVFLVTFVLSRGFPTNSYLLRGLALPTGPPQVNLVDTLCYRKSKDDRDKVFGVQSILQELSCFRLRSIDNAAPLERIYKQLCIQLMEVTGTLQFLLPATTNHFPGHPTWVPNWAADFDPFWLKPTLFRNKGLHATPGSIGHWALDPCNDDVLVVRGRHICSVKSCSGFRETWSTYDPKERSLHLENLQTIFAFWDIFYSQEAIVWRKFEERSGFGLMKCIDQSGFNGWKKFLRMHHEKGPCKVLDLLLHGTDSSLQKERPHLNRGGPSLQEIFRTHISMCNILARTEKMLFQGSSIFMEKTRVDRALGVFLEAEDDEWKNWTGLGMKGICNRNVRAGDTVMLVAGVSSPVIIRRGPTSMRLVSPAIVDGAMQGEFWDSSWQAEELERIYLC</sequence>
<evidence type="ECO:0000313" key="4">
    <source>
        <dbReference type="RefSeq" id="XP_033580821.1"/>
    </source>
</evidence>
<dbReference type="OrthoDB" id="3742224at2759"/>